<keyword evidence="5" id="KW-1003">Cell membrane</keyword>
<keyword evidence="11" id="KW-0206">Cytoskeleton</keyword>
<dbReference type="GO" id="GO:0036158">
    <property type="term" value="P:outer dynein arm assembly"/>
    <property type="evidence" value="ECO:0007669"/>
    <property type="project" value="TreeGrafter"/>
</dbReference>
<name>A0A498N080_LABRO</name>
<comment type="function">
    <text evidence="13">Plays a role in axonemal structure organization and motility. Involved in axonemal pre-assembly of inner and outer dynein arms (IDA and ODA, respectively) for proper axoneme building for cilia motility. May act by indirectly regulating transcription of dynein proteins.</text>
</comment>
<dbReference type="Proteomes" id="UP000290572">
    <property type="component" value="Unassembled WGS sequence"/>
</dbReference>
<evidence type="ECO:0000256" key="11">
    <source>
        <dbReference type="ARBA" id="ARBA00023212"/>
    </source>
</evidence>
<dbReference type="Gene3D" id="6.10.140.2220">
    <property type="match status" value="1"/>
</dbReference>
<reference evidence="16 17" key="1">
    <citation type="submission" date="2018-03" db="EMBL/GenBank/DDBJ databases">
        <title>Draft genome sequence of Rohu Carp (Labeo rohita).</title>
        <authorList>
            <person name="Das P."/>
            <person name="Kushwaha B."/>
            <person name="Joshi C.G."/>
            <person name="Kumar D."/>
            <person name="Nagpure N.S."/>
            <person name="Sahoo L."/>
            <person name="Das S.P."/>
            <person name="Bit A."/>
            <person name="Patnaik S."/>
            <person name="Meher P.K."/>
            <person name="Jayasankar P."/>
            <person name="Koringa P.G."/>
            <person name="Patel N.V."/>
            <person name="Hinsu A.T."/>
            <person name="Kumar R."/>
            <person name="Pandey M."/>
            <person name="Agarwal S."/>
            <person name="Srivastava S."/>
            <person name="Singh M."/>
            <person name="Iquebal M.A."/>
            <person name="Jaiswal S."/>
            <person name="Angadi U.B."/>
            <person name="Kumar N."/>
            <person name="Raza M."/>
            <person name="Shah T.M."/>
            <person name="Rai A."/>
            <person name="Jena J.K."/>
        </authorList>
    </citation>
    <scope>NUCLEOTIDE SEQUENCE [LARGE SCALE GENOMIC DNA]</scope>
    <source>
        <strain evidence="16">DASCIFA01</strain>
        <tissue evidence="16">Testis</tissue>
    </source>
</reference>
<dbReference type="PANTHER" id="PTHR13244">
    <property type="entry name" value="ZINC FINGER MYND DOMAIN CONTAINING PROTEIN 10"/>
    <property type="match status" value="1"/>
</dbReference>
<keyword evidence="17" id="KW-1185">Reference proteome</keyword>
<keyword evidence="6" id="KW-0963">Cytoplasm</keyword>
<dbReference type="PROSITE" id="PS01360">
    <property type="entry name" value="ZF_MYND_1"/>
    <property type="match status" value="1"/>
</dbReference>
<dbReference type="FunFam" id="6.10.140.2220:FF:000009">
    <property type="entry name" value="Zinc finger MYND domain-containing protein 10"/>
    <property type="match status" value="1"/>
</dbReference>
<feature type="domain" description="MYND-type" evidence="15">
    <location>
        <begin position="259"/>
        <end position="295"/>
    </location>
</feature>
<dbReference type="GO" id="GO:0044458">
    <property type="term" value="P:motile cilium assembly"/>
    <property type="evidence" value="ECO:0007669"/>
    <property type="project" value="TreeGrafter"/>
</dbReference>
<comment type="similarity">
    <text evidence="3">Belongs to the ZMYND10 family.</text>
</comment>
<gene>
    <name evidence="16" type="ORF">ROHU_021468</name>
</gene>
<dbReference type="GO" id="GO:0036159">
    <property type="term" value="P:inner dynein arm assembly"/>
    <property type="evidence" value="ECO:0007669"/>
    <property type="project" value="TreeGrafter"/>
</dbReference>
<accession>A0A498N080</accession>
<evidence type="ECO:0000256" key="6">
    <source>
        <dbReference type="ARBA" id="ARBA00022490"/>
    </source>
</evidence>
<dbReference type="GO" id="GO:0120293">
    <property type="term" value="C:dynein axonemal particle"/>
    <property type="evidence" value="ECO:0007669"/>
    <property type="project" value="UniProtKB-SubCell"/>
</dbReference>
<evidence type="ECO:0000256" key="1">
    <source>
        <dbReference type="ARBA" id="ARBA00004221"/>
    </source>
</evidence>
<evidence type="ECO:0000256" key="13">
    <source>
        <dbReference type="ARBA" id="ARBA00045527"/>
    </source>
</evidence>
<evidence type="ECO:0000313" key="16">
    <source>
        <dbReference type="EMBL" id="RXN25553.1"/>
    </source>
</evidence>
<evidence type="ECO:0000256" key="3">
    <source>
        <dbReference type="ARBA" id="ARBA00005373"/>
    </source>
</evidence>
<proteinExistence type="inferred from homology"/>
<keyword evidence="7" id="KW-0479">Metal-binding</keyword>
<dbReference type="InterPro" id="IPR002893">
    <property type="entry name" value="Znf_MYND"/>
</dbReference>
<dbReference type="GO" id="GO:0008270">
    <property type="term" value="F:zinc ion binding"/>
    <property type="evidence" value="ECO:0007669"/>
    <property type="project" value="UniProtKB-KW"/>
</dbReference>
<evidence type="ECO:0000256" key="12">
    <source>
        <dbReference type="ARBA" id="ARBA00024190"/>
    </source>
</evidence>
<sequence>MSLRDIGSPRWFRQHEYIEKLNMQAILNASANQEEFIKDLFVSLGKIHHEATIINLLETIMYHKESSEAAGDSVLDLVDYCHRKLTLLAGRSVSGEIPRTLEKYIEGRWRTVLPEDQLKLSKHDGQVFMALLNLLLKPDCQRKYDFNSFNKSQLLKLRGFLTEVVIDQLPNLLDLKHFLSQLAVTDPAAPKKDLILEQVPEIWNNIVMENSNKWKAIAKYQVTQVFNPSESELREQASRLAQTYNLDVMENLIPDKPKCGACGRTGVKRCSRCQGEWYCNRECQVKHWPKHKPACKLMAEAIQKLQEELNISS</sequence>
<evidence type="ECO:0000256" key="10">
    <source>
        <dbReference type="ARBA" id="ARBA00023136"/>
    </source>
</evidence>
<dbReference type="Pfam" id="PF01753">
    <property type="entry name" value="zf-MYND"/>
    <property type="match status" value="1"/>
</dbReference>
<dbReference type="AlphaFoldDB" id="A0A498N080"/>
<comment type="subcellular location">
    <subcellularLocation>
        <location evidence="1">Apical cell membrane</location>
    </subcellularLocation>
    <subcellularLocation>
        <location evidence="2">Cytoplasm</location>
        <location evidence="2">Cytoskeleton</location>
        <location evidence="2">Microtubule organizing center</location>
        <location evidence="2">Centrosome</location>
        <location evidence="2">Centriolar satellite</location>
    </subcellularLocation>
    <subcellularLocation>
        <location evidence="12">Dynein axonemal particle</location>
    </subcellularLocation>
</comment>
<keyword evidence="9" id="KW-0862">Zinc</keyword>
<evidence type="ECO:0000256" key="8">
    <source>
        <dbReference type="ARBA" id="ARBA00022771"/>
    </source>
</evidence>
<keyword evidence="10" id="KW-0472">Membrane</keyword>
<dbReference type="GO" id="GO:0034451">
    <property type="term" value="C:centriolar satellite"/>
    <property type="evidence" value="ECO:0007669"/>
    <property type="project" value="UniProtKB-SubCell"/>
</dbReference>
<dbReference type="PROSITE" id="PS50865">
    <property type="entry name" value="ZF_MYND_2"/>
    <property type="match status" value="1"/>
</dbReference>
<evidence type="ECO:0000256" key="4">
    <source>
        <dbReference type="ARBA" id="ARBA00016317"/>
    </source>
</evidence>
<dbReference type="EMBL" id="QBIY01012358">
    <property type="protein sequence ID" value="RXN25553.1"/>
    <property type="molecule type" value="Genomic_DNA"/>
</dbReference>
<dbReference type="InterPro" id="IPR052298">
    <property type="entry name" value="ZMYND10"/>
</dbReference>
<dbReference type="STRING" id="84645.A0A498N080"/>
<evidence type="ECO:0000256" key="7">
    <source>
        <dbReference type="ARBA" id="ARBA00022723"/>
    </source>
</evidence>
<comment type="caution">
    <text evidence="16">The sequence shown here is derived from an EMBL/GenBank/DDBJ whole genome shotgun (WGS) entry which is preliminary data.</text>
</comment>
<organism evidence="16 17">
    <name type="scientific">Labeo rohita</name>
    <name type="common">Indian major carp</name>
    <name type="synonym">Cyprinus rohita</name>
    <dbReference type="NCBI Taxonomy" id="84645"/>
    <lineage>
        <taxon>Eukaryota</taxon>
        <taxon>Metazoa</taxon>
        <taxon>Chordata</taxon>
        <taxon>Craniata</taxon>
        <taxon>Vertebrata</taxon>
        <taxon>Euteleostomi</taxon>
        <taxon>Actinopterygii</taxon>
        <taxon>Neopterygii</taxon>
        <taxon>Teleostei</taxon>
        <taxon>Ostariophysi</taxon>
        <taxon>Cypriniformes</taxon>
        <taxon>Cyprinidae</taxon>
        <taxon>Labeoninae</taxon>
        <taxon>Labeonini</taxon>
        <taxon>Labeo</taxon>
    </lineage>
</organism>
<protein>
    <recommendedName>
        <fullName evidence="4">Zinc finger MYND domain-containing protein 10</fullName>
    </recommendedName>
</protein>
<evidence type="ECO:0000256" key="5">
    <source>
        <dbReference type="ARBA" id="ARBA00022475"/>
    </source>
</evidence>
<evidence type="ECO:0000259" key="15">
    <source>
        <dbReference type="PROSITE" id="PS50865"/>
    </source>
</evidence>
<dbReference type="PANTHER" id="PTHR13244:SF7">
    <property type="entry name" value="ZINC FINGER MYND DOMAIN-CONTAINING PROTEIN 10"/>
    <property type="match status" value="1"/>
</dbReference>
<evidence type="ECO:0000313" key="17">
    <source>
        <dbReference type="Proteomes" id="UP000290572"/>
    </source>
</evidence>
<keyword evidence="8 14" id="KW-0863">Zinc-finger</keyword>
<dbReference type="SUPFAM" id="SSF144232">
    <property type="entry name" value="HIT/MYND zinc finger-like"/>
    <property type="match status" value="1"/>
</dbReference>
<dbReference type="GO" id="GO:0016324">
    <property type="term" value="C:apical plasma membrane"/>
    <property type="evidence" value="ECO:0007669"/>
    <property type="project" value="UniProtKB-SubCell"/>
</dbReference>
<evidence type="ECO:0000256" key="9">
    <source>
        <dbReference type="ARBA" id="ARBA00022833"/>
    </source>
</evidence>
<evidence type="ECO:0000256" key="14">
    <source>
        <dbReference type="PROSITE-ProRule" id="PRU00134"/>
    </source>
</evidence>
<evidence type="ECO:0000256" key="2">
    <source>
        <dbReference type="ARBA" id="ARBA00004607"/>
    </source>
</evidence>